<dbReference type="EMBL" id="CAQQ02190385">
    <property type="status" value="NOT_ANNOTATED_CDS"/>
    <property type="molecule type" value="Genomic_DNA"/>
</dbReference>
<reference evidence="2" key="1">
    <citation type="submission" date="2013-02" db="EMBL/GenBank/DDBJ databases">
        <authorList>
            <person name="Hughes D."/>
        </authorList>
    </citation>
    <scope>NUCLEOTIDE SEQUENCE</scope>
    <source>
        <strain>Durham</strain>
        <strain evidence="2">NC isolate 2 -- Noor lab</strain>
    </source>
</reference>
<dbReference type="Proteomes" id="UP000015102">
    <property type="component" value="Unassembled WGS sequence"/>
</dbReference>
<keyword evidence="2" id="KW-1185">Reference proteome</keyword>
<evidence type="ECO:0000313" key="2">
    <source>
        <dbReference type="Proteomes" id="UP000015102"/>
    </source>
</evidence>
<dbReference type="HOGENOM" id="CLU_2136314_0_0_1"/>
<accession>T1GRG7</accession>
<dbReference type="EnsemblMetazoa" id="MESCA006251-RA">
    <property type="protein sequence ID" value="MESCA006251-PA"/>
    <property type="gene ID" value="MESCA006251"/>
</dbReference>
<proteinExistence type="predicted"/>
<organism evidence="1 2">
    <name type="scientific">Megaselia scalaris</name>
    <name type="common">Humpbacked fly</name>
    <name type="synonym">Phora scalaris</name>
    <dbReference type="NCBI Taxonomy" id="36166"/>
    <lineage>
        <taxon>Eukaryota</taxon>
        <taxon>Metazoa</taxon>
        <taxon>Ecdysozoa</taxon>
        <taxon>Arthropoda</taxon>
        <taxon>Hexapoda</taxon>
        <taxon>Insecta</taxon>
        <taxon>Pterygota</taxon>
        <taxon>Neoptera</taxon>
        <taxon>Endopterygota</taxon>
        <taxon>Diptera</taxon>
        <taxon>Brachycera</taxon>
        <taxon>Muscomorpha</taxon>
        <taxon>Platypezoidea</taxon>
        <taxon>Phoridae</taxon>
        <taxon>Megaseliini</taxon>
        <taxon>Megaselia</taxon>
    </lineage>
</organism>
<reference evidence="1" key="2">
    <citation type="submission" date="2015-06" db="UniProtKB">
        <authorList>
            <consortium name="EnsemblMetazoa"/>
        </authorList>
    </citation>
    <scope>IDENTIFICATION</scope>
</reference>
<evidence type="ECO:0000313" key="1">
    <source>
        <dbReference type="EnsemblMetazoa" id="MESCA006251-PA"/>
    </source>
</evidence>
<dbReference type="AlphaFoldDB" id="T1GRG7"/>
<name>T1GRG7_MEGSC</name>
<sequence length="113" mass="12301">MSTISEMYPRSMSGRLVHQRRLLDIQLEHIPFPMRQPDQFVSRNHWATRVSLASILGGKEGTGAFHSPSTNNSFGSGSWGSGGQFNGANSGVFRYALLQLHDSDVIGVGLAIV</sequence>
<protein>
    <submittedName>
        <fullName evidence="1">Uncharacterized protein</fullName>
    </submittedName>
</protein>
<dbReference type="EMBL" id="CAQQ02190384">
    <property type="status" value="NOT_ANNOTATED_CDS"/>
    <property type="molecule type" value="Genomic_DNA"/>
</dbReference>